<feature type="non-terminal residue" evidence="2">
    <location>
        <position position="91"/>
    </location>
</feature>
<proteinExistence type="predicted"/>
<feature type="compositionally biased region" description="Basic residues" evidence="1">
    <location>
        <begin position="19"/>
        <end position="29"/>
    </location>
</feature>
<dbReference type="EMBL" id="CADCVD010000143">
    <property type="protein sequence ID" value="CAA9454668.1"/>
    <property type="molecule type" value="Genomic_DNA"/>
</dbReference>
<protein>
    <submittedName>
        <fullName evidence="2">Uncharacterized protein</fullName>
    </submittedName>
</protein>
<evidence type="ECO:0000313" key="2">
    <source>
        <dbReference type="EMBL" id="CAA9454668.1"/>
    </source>
</evidence>
<reference evidence="2" key="1">
    <citation type="submission" date="2020-02" db="EMBL/GenBank/DDBJ databases">
        <authorList>
            <person name="Meier V. D."/>
        </authorList>
    </citation>
    <scope>NUCLEOTIDE SEQUENCE</scope>
    <source>
        <strain evidence="2">AVDCRST_MAG37</strain>
    </source>
</reference>
<feature type="region of interest" description="Disordered" evidence="1">
    <location>
        <begin position="17"/>
        <end position="81"/>
    </location>
</feature>
<organism evidence="2">
    <name type="scientific">uncultured Rubrobacteraceae bacterium</name>
    <dbReference type="NCBI Taxonomy" id="349277"/>
    <lineage>
        <taxon>Bacteria</taxon>
        <taxon>Bacillati</taxon>
        <taxon>Actinomycetota</taxon>
        <taxon>Rubrobacteria</taxon>
        <taxon>Rubrobacterales</taxon>
        <taxon>Rubrobacteraceae</taxon>
        <taxon>environmental samples</taxon>
    </lineage>
</organism>
<feature type="non-terminal residue" evidence="2">
    <location>
        <position position="1"/>
    </location>
</feature>
<sequence length="91" mass="9787">DDLRGYNSPLPEWAVVPHGHGRPLRRPVSLRREDGALKGPAPTPPPRPSLRPQALGTRASHCPGRRRGIFQGTAPPHPAGSGLARLFVKPV</sequence>
<evidence type="ECO:0000256" key="1">
    <source>
        <dbReference type="SAM" id="MobiDB-lite"/>
    </source>
</evidence>
<gene>
    <name evidence="2" type="ORF">AVDCRST_MAG37-2796</name>
</gene>
<accession>A0A6J4QTA3</accession>
<name>A0A6J4QTA3_9ACTN</name>
<dbReference type="AlphaFoldDB" id="A0A6J4QTA3"/>